<protein>
    <submittedName>
        <fullName evidence="2">Uncharacterized protein</fullName>
    </submittedName>
</protein>
<dbReference type="EMBL" id="QXML01000002">
    <property type="protein sequence ID" value="RIW16996.1"/>
    <property type="molecule type" value="Genomic_DNA"/>
</dbReference>
<gene>
    <name evidence="2" type="ORF">D0X99_04265</name>
</gene>
<sequence>MKMKTIWLSLILVGIIFQANGQSTKPSSIQMDLIKKSDNQYKTGWILLGTGAALSITAIAIPNTYDYNDGSNNDTVRALLGWTGFLSIGTSIPFFLSAGQNARTAARLSLESQALMQPIPFPGQPNAFPSLSLKIPL</sequence>
<keyword evidence="1" id="KW-0812">Transmembrane</keyword>
<dbReference type="Proteomes" id="UP000283522">
    <property type="component" value="Unassembled WGS sequence"/>
</dbReference>
<feature type="transmembrane region" description="Helical" evidence="1">
    <location>
        <begin position="77"/>
        <end position="96"/>
    </location>
</feature>
<keyword evidence="1" id="KW-0472">Membrane</keyword>
<evidence type="ECO:0000313" key="2">
    <source>
        <dbReference type="EMBL" id="RIW16996.1"/>
    </source>
</evidence>
<keyword evidence="3" id="KW-1185">Reference proteome</keyword>
<evidence type="ECO:0000313" key="3">
    <source>
        <dbReference type="Proteomes" id="UP000283522"/>
    </source>
</evidence>
<keyword evidence="1" id="KW-1133">Transmembrane helix</keyword>
<name>A0A418PU40_9BACT</name>
<organism evidence="2 3">
    <name type="scientific">Algoriphagus lacus</name>
    <dbReference type="NCBI Taxonomy" id="2056311"/>
    <lineage>
        <taxon>Bacteria</taxon>
        <taxon>Pseudomonadati</taxon>
        <taxon>Bacteroidota</taxon>
        <taxon>Cytophagia</taxon>
        <taxon>Cytophagales</taxon>
        <taxon>Cyclobacteriaceae</taxon>
        <taxon>Algoriphagus</taxon>
    </lineage>
</organism>
<accession>A0A418PU40</accession>
<comment type="caution">
    <text evidence="2">The sequence shown here is derived from an EMBL/GenBank/DDBJ whole genome shotgun (WGS) entry which is preliminary data.</text>
</comment>
<dbReference type="AlphaFoldDB" id="A0A418PU40"/>
<feature type="transmembrane region" description="Helical" evidence="1">
    <location>
        <begin position="45"/>
        <end position="65"/>
    </location>
</feature>
<proteinExistence type="predicted"/>
<reference evidence="2 3" key="1">
    <citation type="submission" date="2018-09" db="EMBL/GenBank/DDBJ databases">
        <authorList>
            <person name="Wang X."/>
            <person name="Du Z."/>
        </authorList>
    </citation>
    <scope>NUCLEOTIDE SEQUENCE [LARGE SCALE GENOMIC DNA]</scope>
    <source>
        <strain evidence="2 3">N3</strain>
    </source>
</reference>
<evidence type="ECO:0000256" key="1">
    <source>
        <dbReference type="SAM" id="Phobius"/>
    </source>
</evidence>